<sequence>MLSPAFGIRIQQSSSNQKTISDTTIPVSHTTNTIADTIGTTDATVADHQEFIFAATETVADDVEKTTPLESWTFQGMDLAELFTEFQQAVTRITANKLLFIESSIHELLSLSNILLLCTGQHSPLCIDIFSEDILVKLNKEMLAECLDFKQDMCDEVCMKLTRLMNNMDSNLQAKDDVEIDLLMLGRSLDPLQGSLLRGIAAAMRKLPLIAIKNKKCIGECELFTMYFDPILSSLLSDPSRNVLLRWSNVTSDQSGDIRPDATISKIHQRDFGPSLGFGEVKLARPTTDNHSLCHDLLRLATLAKDTIDNNKLQAALTFQINGFNITFFLSSLRHDGMYLMQEIGQLTFPCSLEELVFFVNLKNIRTLCRPMNDGKSWETKRRPTHPSIYSFIDATKDRHCFCGLRFER</sequence>
<evidence type="ECO:0000313" key="2">
    <source>
        <dbReference type="Proteomes" id="UP000077315"/>
    </source>
</evidence>
<proteinExistence type="predicted"/>
<accession>A0A167NZY7</accession>
<name>A0A167NZY7_PHYB8</name>
<reference evidence="2" key="1">
    <citation type="submission" date="2015-06" db="EMBL/GenBank/DDBJ databases">
        <title>Expansion of signal transduction pathways in fungi by whole-genome duplication.</title>
        <authorList>
            <consortium name="DOE Joint Genome Institute"/>
            <person name="Corrochano L.M."/>
            <person name="Kuo A."/>
            <person name="Marcet-Houben M."/>
            <person name="Polaino S."/>
            <person name="Salamov A."/>
            <person name="Villalobos J.M."/>
            <person name="Alvarez M.I."/>
            <person name="Avalos J."/>
            <person name="Benito E.P."/>
            <person name="Benoit I."/>
            <person name="Burger G."/>
            <person name="Camino L.P."/>
            <person name="Canovas D."/>
            <person name="Cerda-Olmedo E."/>
            <person name="Cheng J.-F."/>
            <person name="Dominguez A."/>
            <person name="Elias M."/>
            <person name="Eslava A.P."/>
            <person name="Glaser F."/>
            <person name="Grimwood J."/>
            <person name="Gutierrez G."/>
            <person name="Heitman J."/>
            <person name="Henrissat B."/>
            <person name="Iturriaga E.A."/>
            <person name="Lang B.F."/>
            <person name="Lavin J.L."/>
            <person name="Lee S."/>
            <person name="Li W."/>
            <person name="Lindquist E."/>
            <person name="Lopez-Garcia S."/>
            <person name="Luque E.M."/>
            <person name="Marcos A.T."/>
            <person name="Martin J."/>
            <person name="McCluskey K."/>
            <person name="Medina H.R."/>
            <person name="Miralles-Duran A."/>
            <person name="Miyazaki A."/>
            <person name="Munoz-Torres E."/>
            <person name="Oguiza J.A."/>
            <person name="Ohm R."/>
            <person name="Olmedo M."/>
            <person name="Orejas M."/>
            <person name="Ortiz-Castellanos L."/>
            <person name="Pisabarro A.G."/>
            <person name="Rodriguez-Romero J."/>
            <person name="Ruiz-Herrera J."/>
            <person name="Ruiz-Vazquez R."/>
            <person name="Sanz C."/>
            <person name="Schackwitz W."/>
            <person name="Schmutz J."/>
            <person name="Shahriari M."/>
            <person name="Shelest E."/>
            <person name="Silva-Franco F."/>
            <person name="Soanes D."/>
            <person name="Syed K."/>
            <person name="Tagua V.G."/>
            <person name="Talbot N.J."/>
            <person name="Thon M."/>
            <person name="De vries R.P."/>
            <person name="Wiebenga A."/>
            <person name="Yadav J.S."/>
            <person name="Braun E.L."/>
            <person name="Baker S."/>
            <person name="Garre V."/>
            <person name="Horwitz B."/>
            <person name="Torres-Martinez S."/>
            <person name="Idnurm A."/>
            <person name="Herrera-Estrella A."/>
            <person name="Gabaldon T."/>
            <person name="Grigoriev I.V."/>
        </authorList>
    </citation>
    <scope>NUCLEOTIDE SEQUENCE [LARGE SCALE GENOMIC DNA]</scope>
    <source>
        <strain evidence="2">NRRL 1555(-)</strain>
    </source>
</reference>
<dbReference type="GeneID" id="29001928"/>
<organism evidence="1 2">
    <name type="scientific">Phycomyces blakesleeanus (strain ATCC 8743b / DSM 1359 / FGSC 10004 / NBRC 33097 / NRRL 1555)</name>
    <dbReference type="NCBI Taxonomy" id="763407"/>
    <lineage>
        <taxon>Eukaryota</taxon>
        <taxon>Fungi</taxon>
        <taxon>Fungi incertae sedis</taxon>
        <taxon>Mucoromycota</taxon>
        <taxon>Mucoromycotina</taxon>
        <taxon>Mucoromycetes</taxon>
        <taxon>Mucorales</taxon>
        <taxon>Phycomycetaceae</taxon>
        <taxon>Phycomyces</taxon>
    </lineage>
</organism>
<dbReference type="EMBL" id="KV440975">
    <property type="protein sequence ID" value="OAD76969.1"/>
    <property type="molecule type" value="Genomic_DNA"/>
</dbReference>
<dbReference type="Proteomes" id="UP000077315">
    <property type="component" value="Unassembled WGS sequence"/>
</dbReference>
<dbReference type="VEuPathDB" id="FungiDB:PHYBLDRAFT_62841"/>
<keyword evidence="2" id="KW-1185">Reference proteome</keyword>
<protein>
    <submittedName>
        <fullName evidence="1">Uncharacterized protein</fullName>
    </submittedName>
</protein>
<dbReference type="AlphaFoldDB" id="A0A167NZY7"/>
<gene>
    <name evidence="1" type="ORF">PHYBLDRAFT_62841</name>
</gene>
<dbReference type="STRING" id="763407.A0A167NZY7"/>
<dbReference type="RefSeq" id="XP_018295009.1">
    <property type="nucleotide sequence ID" value="XM_018441022.1"/>
</dbReference>
<dbReference type="InParanoid" id="A0A167NZY7"/>
<evidence type="ECO:0000313" key="1">
    <source>
        <dbReference type="EMBL" id="OAD76969.1"/>
    </source>
</evidence>
<dbReference type="OrthoDB" id="2287221at2759"/>